<protein>
    <recommendedName>
        <fullName evidence="5">Spaetzle domain-containing protein</fullName>
    </recommendedName>
</protein>
<name>A0AAE1EUN0_PETCI</name>
<dbReference type="InterPro" id="IPR029034">
    <property type="entry name" value="Cystine-knot_cytokine"/>
</dbReference>
<feature type="region of interest" description="Disordered" evidence="4">
    <location>
        <begin position="62"/>
        <end position="104"/>
    </location>
</feature>
<keyword evidence="2" id="KW-1015">Disulfide bond</keyword>
<reference evidence="6" key="1">
    <citation type="submission" date="2023-10" db="EMBL/GenBank/DDBJ databases">
        <title>Genome assemblies of two species of porcelain crab, Petrolisthes cinctipes and Petrolisthes manimaculis (Anomura: Porcellanidae).</title>
        <authorList>
            <person name="Angst P."/>
        </authorList>
    </citation>
    <scope>NUCLEOTIDE SEQUENCE</scope>
    <source>
        <strain evidence="6">PB745_01</strain>
        <tissue evidence="6">Gill</tissue>
    </source>
</reference>
<dbReference type="InterPro" id="IPR052444">
    <property type="entry name" value="Spz/Toll_ligand-like"/>
</dbReference>
<dbReference type="GO" id="GO:0005121">
    <property type="term" value="F:Toll binding"/>
    <property type="evidence" value="ECO:0007669"/>
    <property type="project" value="TreeGrafter"/>
</dbReference>
<dbReference type="AlphaFoldDB" id="A0AAE1EUN0"/>
<keyword evidence="7" id="KW-1185">Reference proteome</keyword>
<dbReference type="Gene3D" id="2.10.90.10">
    <property type="entry name" value="Cystine-knot cytokines"/>
    <property type="match status" value="1"/>
</dbReference>
<evidence type="ECO:0000256" key="3">
    <source>
        <dbReference type="ARBA" id="ARBA00023180"/>
    </source>
</evidence>
<dbReference type="Proteomes" id="UP001286313">
    <property type="component" value="Unassembled WGS sequence"/>
</dbReference>
<feature type="region of interest" description="Disordered" evidence="4">
    <location>
        <begin position="264"/>
        <end position="329"/>
    </location>
</feature>
<comment type="caution">
    <text evidence="6">The sequence shown here is derived from an EMBL/GenBank/DDBJ whole genome shotgun (WGS) entry which is preliminary data.</text>
</comment>
<dbReference type="Pfam" id="PF16077">
    <property type="entry name" value="Spaetzle"/>
    <property type="match status" value="1"/>
</dbReference>
<sequence>MKSMEVVPHSSICQLGSTDGNYVVVVVAVAWCGGGGGGVVEAQAPIGFPVNSDSDSRIIFENRSESNMPPSPPRPVAPPAMERIRTTNKPPCAPGQGPNDRDPCEEDIEYDVSIRDYIQHLIQSDSKVAALVGDPTLSNLLLDVNITIVKPTTRFGTSESPVCDAQETLIYPQRAKSAMGDWVFVVNQAGAEQAIRVEKCISEGKPCRLGMPATRDIQTTCRQKYVYRRMLTLNTNKLLPEEVLMPSCCVCYASNVGEFGISIRAGDPPPDSSAGAAADPIPRTKTALPQPPTQHRTLHPPTFRQNEPIGYPGPFNSPGHYSYRHSRYP</sequence>
<dbReference type="PANTHER" id="PTHR23199:SF12">
    <property type="entry name" value="NEUROTROPHIN 1-RELATED"/>
    <property type="match status" value="1"/>
</dbReference>
<dbReference type="GO" id="GO:0045087">
    <property type="term" value="P:innate immune response"/>
    <property type="evidence" value="ECO:0007669"/>
    <property type="project" value="TreeGrafter"/>
</dbReference>
<keyword evidence="3" id="KW-0325">Glycoprotein</keyword>
<feature type="compositionally biased region" description="Pro residues" evidence="4">
    <location>
        <begin position="69"/>
        <end position="78"/>
    </location>
</feature>
<dbReference type="SUPFAM" id="SSF57501">
    <property type="entry name" value="Cystine-knot cytokines"/>
    <property type="match status" value="1"/>
</dbReference>
<keyword evidence="1" id="KW-0732">Signal</keyword>
<evidence type="ECO:0000256" key="2">
    <source>
        <dbReference type="ARBA" id="ARBA00023157"/>
    </source>
</evidence>
<evidence type="ECO:0000259" key="5">
    <source>
        <dbReference type="Pfam" id="PF16077"/>
    </source>
</evidence>
<proteinExistence type="predicted"/>
<evidence type="ECO:0000256" key="4">
    <source>
        <dbReference type="SAM" id="MobiDB-lite"/>
    </source>
</evidence>
<dbReference type="PANTHER" id="PTHR23199">
    <property type="entry name" value="NEUROTROPHIN 1-RELATED"/>
    <property type="match status" value="1"/>
</dbReference>
<feature type="domain" description="Spaetzle" evidence="5">
    <location>
        <begin position="161"/>
        <end position="252"/>
    </location>
</feature>
<organism evidence="6 7">
    <name type="scientific">Petrolisthes cinctipes</name>
    <name type="common">Flat porcelain crab</name>
    <dbReference type="NCBI Taxonomy" id="88211"/>
    <lineage>
        <taxon>Eukaryota</taxon>
        <taxon>Metazoa</taxon>
        <taxon>Ecdysozoa</taxon>
        <taxon>Arthropoda</taxon>
        <taxon>Crustacea</taxon>
        <taxon>Multicrustacea</taxon>
        <taxon>Malacostraca</taxon>
        <taxon>Eumalacostraca</taxon>
        <taxon>Eucarida</taxon>
        <taxon>Decapoda</taxon>
        <taxon>Pleocyemata</taxon>
        <taxon>Anomura</taxon>
        <taxon>Galatheoidea</taxon>
        <taxon>Porcellanidae</taxon>
        <taxon>Petrolisthes</taxon>
    </lineage>
</organism>
<evidence type="ECO:0000313" key="7">
    <source>
        <dbReference type="Proteomes" id="UP001286313"/>
    </source>
</evidence>
<dbReference type="GO" id="GO:0008083">
    <property type="term" value="F:growth factor activity"/>
    <property type="evidence" value="ECO:0007669"/>
    <property type="project" value="TreeGrafter"/>
</dbReference>
<evidence type="ECO:0000313" key="6">
    <source>
        <dbReference type="EMBL" id="KAK3861650.1"/>
    </source>
</evidence>
<accession>A0AAE1EUN0</accession>
<evidence type="ECO:0000256" key="1">
    <source>
        <dbReference type="ARBA" id="ARBA00022729"/>
    </source>
</evidence>
<dbReference type="GO" id="GO:0021556">
    <property type="term" value="P:central nervous system formation"/>
    <property type="evidence" value="ECO:0007669"/>
    <property type="project" value="TreeGrafter"/>
</dbReference>
<dbReference type="InterPro" id="IPR032104">
    <property type="entry name" value="Spaetzle"/>
</dbReference>
<dbReference type="EMBL" id="JAWQEG010004443">
    <property type="protein sequence ID" value="KAK3861650.1"/>
    <property type="molecule type" value="Genomic_DNA"/>
</dbReference>
<dbReference type="GO" id="GO:0005615">
    <property type="term" value="C:extracellular space"/>
    <property type="evidence" value="ECO:0007669"/>
    <property type="project" value="UniProtKB-ARBA"/>
</dbReference>
<gene>
    <name evidence="6" type="ORF">Pcinc_032408</name>
</gene>